<name>A0A1I7NDR3_9HYPH</name>
<dbReference type="Gene3D" id="2.60.120.10">
    <property type="entry name" value="Jelly Rolls"/>
    <property type="match status" value="1"/>
</dbReference>
<dbReference type="InterPro" id="IPR014710">
    <property type="entry name" value="RmlC-like_jellyroll"/>
</dbReference>
<gene>
    <name evidence="4" type="ORF">SAMN04488557_1738</name>
</gene>
<dbReference type="CDD" id="cd02209">
    <property type="entry name" value="cupin_XRE_C"/>
    <property type="match status" value="1"/>
</dbReference>
<dbReference type="AlphaFoldDB" id="A0A1I7NDR3"/>
<dbReference type="Gene3D" id="1.10.1660.10">
    <property type="match status" value="1"/>
</dbReference>
<dbReference type="InterPro" id="IPR000551">
    <property type="entry name" value="MerR-type_HTH_dom"/>
</dbReference>
<dbReference type="SUPFAM" id="SSF51182">
    <property type="entry name" value="RmlC-like cupins"/>
    <property type="match status" value="1"/>
</dbReference>
<dbReference type="InterPro" id="IPR001387">
    <property type="entry name" value="Cro/C1-type_HTH"/>
</dbReference>
<feature type="domain" description="HTH cro/C1-type" evidence="3">
    <location>
        <begin position="101"/>
        <end position="155"/>
    </location>
</feature>
<evidence type="ECO:0000313" key="5">
    <source>
        <dbReference type="Proteomes" id="UP000199423"/>
    </source>
</evidence>
<dbReference type="PANTHER" id="PTHR46797">
    <property type="entry name" value="HTH-TYPE TRANSCRIPTIONAL REGULATOR"/>
    <property type="match status" value="1"/>
</dbReference>
<organism evidence="4 5">
    <name type="scientific">Hyphomicrobium facile</name>
    <dbReference type="NCBI Taxonomy" id="51670"/>
    <lineage>
        <taxon>Bacteria</taxon>
        <taxon>Pseudomonadati</taxon>
        <taxon>Pseudomonadota</taxon>
        <taxon>Alphaproteobacteria</taxon>
        <taxon>Hyphomicrobiales</taxon>
        <taxon>Hyphomicrobiaceae</taxon>
        <taxon>Hyphomicrobium</taxon>
    </lineage>
</organism>
<evidence type="ECO:0000259" key="3">
    <source>
        <dbReference type="PROSITE" id="PS50943"/>
    </source>
</evidence>
<evidence type="ECO:0000313" key="4">
    <source>
        <dbReference type="EMBL" id="SFV32825.1"/>
    </source>
</evidence>
<dbReference type="PROSITE" id="PS50943">
    <property type="entry name" value="HTH_CROC1"/>
    <property type="match status" value="1"/>
</dbReference>
<dbReference type="InterPro" id="IPR013096">
    <property type="entry name" value="Cupin_2"/>
</dbReference>
<dbReference type="InterPro" id="IPR011051">
    <property type="entry name" value="RmlC_Cupin_sf"/>
</dbReference>
<reference evidence="5" key="1">
    <citation type="submission" date="2016-10" db="EMBL/GenBank/DDBJ databases">
        <authorList>
            <person name="Varghese N."/>
            <person name="Submissions S."/>
        </authorList>
    </citation>
    <scope>NUCLEOTIDE SEQUENCE [LARGE SCALE GENOMIC DNA]</scope>
    <source>
        <strain evidence="5">DSM 1565</strain>
    </source>
</reference>
<dbReference type="GO" id="GO:0005829">
    <property type="term" value="C:cytosol"/>
    <property type="evidence" value="ECO:0007669"/>
    <property type="project" value="TreeGrafter"/>
</dbReference>
<accession>A0A1I7NDR3</accession>
<dbReference type="Pfam" id="PF13411">
    <property type="entry name" value="MerR_1"/>
    <property type="match status" value="1"/>
</dbReference>
<feature type="domain" description="HTH merR-type" evidence="2">
    <location>
        <begin position="9"/>
        <end position="78"/>
    </location>
</feature>
<dbReference type="GO" id="GO:0003677">
    <property type="term" value="F:DNA binding"/>
    <property type="evidence" value="ECO:0007669"/>
    <property type="project" value="UniProtKB-KW"/>
</dbReference>
<dbReference type="STRING" id="51670.SAMN04488557_1738"/>
<dbReference type="PROSITE" id="PS50937">
    <property type="entry name" value="HTH_MERR_2"/>
    <property type="match status" value="1"/>
</dbReference>
<proteinExistence type="predicted"/>
<dbReference type="SUPFAM" id="SSF47413">
    <property type="entry name" value="lambda repressor-like DNA-binding domains"/>
    <property type="match status" value="1"/>
</dbReference>
<dbReference type="PANTHER" id="PTHR46797:SF1">
    <property type="entry name" value="METHYLPHOSPHONATE SYNTHASE"/>
    <property type="match status" value="1"/>
</dbReference>
<evidence type="ECO:0000259" key="2">
    <source>
        <dbReference type="PROSITE" id="PS50937"/>
    </source>
</evidence>
<dbReference type="InterPro" id="IPR010982">
    <property type="entry name" value="Lambda_DNA-bd_dom_sf"/>
</dbReference>
<dbReference type="SUPFAM" id="SSF46955">
    <property type="entry name" value="Putative DNA-binding domain"/>
    <property type="match status" value="1"/>
</dbReference>
<dbReference type="InterPro" id="IPR009061">
    <property type="entry name" value="DNA-bd_dom_put_sf"/>
</dbReference>
<dbReference type="InterPro" id="IPR050807">
    <property type="entry name" value="TransReg_Diox_bact_type"/>
</dbReference>
<dbReference type="Proteomes" id="UP000199423">
    <property type="component" value="Unassembled WGS sequence"/>
</dbReference>
<dbReference type="Pfam" id="PF07883">
    <property type="entry name" value="Cupin_2"/>
    <property type="match status" value="1"/>
</dbReference>
<dbReference type="CDD" id="cd00592">
    <property type="entry name" value="HTH_MerR-like"/>
    <property type="match status" value="1"/>
</dbReference>
<dbReference type="SMART" id="SM00530">
    <property type="entry name" value="HTH_XRE"/>
    <property type="match status" value="1"/>
</dbReference>
<dbReference type="OrthoDB" id="9805356at2"/>
<dbReference type="SMART" id="SM00422">
    <property type="entry name" value="HTH_MERR"/>
    <property type="match status" value="1"/>
</dbReference>
<keyword evidence="1 4" id="KW-0238">DNA-binding</keyword>
<sequence length="274" mass="29920">MSRGSYSPRLKISDVARLADVSVSTIRVWEAKGLLKPSYSDGGRRLYTTADVEKALQIKRMRSGRGMPLTDIASTFKNDSNGKSSVDKNATASVSDVGPILRKLRTEKRLTLKEVADAVELTPAELASTERTSMGLDVPALKRLATFFGTTLNGIMGAAVPTDGKEIVTRDRGVILPRLGVGLMVERFGSGADMMDCQRWTIEPGVSSNGSYRHEGEEFIAVLSGTFEITLADERVYVLTQGDTIYFKSGIPHSWRNPGPIKTEMIWICAGHSF</sequence>
<dbReference type="Gene3D" id="1.10.260.40">
    <property type="entry name" value="lambda repressor-like DNA-binding domains"/>
    <property type="match status" value="1"/>
</dbReference>
<protein>
    <submittedName>
        <fullName evidence="4">DNA-binding transcriptional regulator, MerR family</fullName>
    </submittedName>
</protein>
<dbReference type="EMBL" id="FPCH01000002">
    <property type="protein sequence ID" value="SFV32825.1"/>
    <property type="molecule type" value="Genomic_DNA"/>
</dbReference>
<dbReference type="RefSeq" id="WP_092867087.1">
    <property type="nucleotide sequence ID" value="NZ_FPCH01000002.1"/>
</dbReference>
<evidence type="ECO:0000256" key="1">
    <source>
        <dbReference type="ARBA" id="ARBA00023125"/>
    </source>
</evidence>
<dbReference type="CDD" id="cd00093">
    <property type="entry name" value="HTH_XRE"/>
    <property type="match status" value="1"/>
</dbReference>
<dbReference type="PROSITE" id="PS00552">
    <property type="entry name" value="HTH_MERR_1"/>
    <property type="match status" value="1"/>
</dbReference>
<keyword evidence="5" id="KW-1185">Reference proteome</keyword>
<dbReference type="GO" id="GO:0003700">
    <property type="term" value="F:DNA-binding transcription factor activity"/>
    <property type="evidence" value="ECO:0007669"/>
    <property type="project" value="TreeGrafter"/>
</dbReference>